<evidence type="ECO:0000256" key="3">
    <source>
        <dbReference type="PROSITE-ProRule" id="PRU00221"/>
    </source>
</evidence>
<organism evidence="4 5">
    <name type="scientific">Nezara viridula</name>
    <name type="common">Southern green stink bug</name>
    <name type="synonym">Cimex viridulus</name>
    <dbReference type="NCBI Taxonomy" id="85310"/>
    <lineage>
        <taxon>Eukaryota</taxon>
        <taxon>Metazoa</taxon>
        <taxon>Ecdysozoa</taxon>
        <taxon>Arthropoda</taxon>
        <taxon>Hexapoda</taxon>
        <taxon>Insecta</taxon>
        <taxon>Pterygota</taxon>
        <taxon>Neoptera</taxon>
        <taxon>Paraneoptera</taxon>
        <taxon>Hemiptera</taxon>
        <taxon>Heteroptera</taxon>
        <taxon>Panheteroptera</taxon>
        <taxon>Pentatomomorpha</taxon>
        <taxon>Pentatomoidea</taxon>
        <taxon>Pentatomidae</taxon>
        <taxon>Pentatominae</taxon>
        <taxon>Nezara</taxon>
    </lineage>
</organism>
<dbReference type="OrthoDB" id="674604at2759"/>
<feature type="repeat" description="WD" evidence="3">
    <location>
        <begin position="129"/>
        <end position="171"/>
    </location>
</feature>
<dbReference type="Gene3D" id="2.130.10.10">
    <property type="entry name" value="YVTN repeat-like/Quinoprotein amine dehydrogenase"/>
    <property type="match status" value="3"/>
</dbReference>
<dbReference type="InterPro" id="IPR036322">
    <property type="entry name" value="WD40_repeat_dom_sf"/>
</dbReference>
<accession>A0A9P0HNC1</accession>
<dbReference type="SMART" id="SM00320">
    <property type="entry name" value="WD40"/>
    <property type="match status" value="8"/>
</dbReference>
<dbReference type="InterPro" id="IPR015943">
    <property type="entry name" value="WD40/YVTN_repeat-like_dom_sf"/>
</dbReference>
<proteinExistence type="predicted"/>
<dbReference type="InterPro" id="IPR019775">
    <property type="entry name" value="WD40_repeat_CS"/>
</dbReference>
<dbReference type="PROSITE" id="PS00678">
    <property type="entry name" value="WD_REPEATS_1"/>
    <property type="match status" value="2"/>
</dbReference>
<evidence type="ECO:0000256" key="2">
    <source>
        <dbReference type="ARBA" id="ARBA00022737"/>
    </source>
</evidence>
<dbReference type="PANTHER" id="PTHR44156">
    <property type="entry name" value="SUPERNUMERARY LIMBS, ISOFORM B-RELATED"/>
    <property type="match status" value="1"/>
</dbReference>
<dbReference type="SUPFAM" id="SSF50978">
    <property type="entry name" value="WD40 repeat-like"/>
    <property type="match status" value="1"/>
</dbReference>
<dbReference type="Pfam" id="PF00400">
    <property type="entry name" value="WD40"/>
    <property type="match status" value="8"/>
</dbReference>
<feature type="repeat" description="WD" evidence="3">
    <location>
        <begin position="172"/>
        <end position="213"/>
    </location>
</feature>
<dbReference type="PROSITE" id="PS50082">
    <property type="entry name" value="WD_REPEATS_2"/>
    <property type="match status" value="6"/>
</dbReference>
<dbReference type="CDD" id="cd00200">
    <property type="entry name" value="WD40"/>
    <property type="match status" value="1"/>
</dbReference>
<keyword evidence="2" id="KW-0677">Repeat</keyword>
<protein>
    <submittedName>
        <fullName evidence="4">Uncharacterized protein</fullName>
    </submittedName>
</protein>
<dbReference type="InterPro" id="IPR020472">
    <property type="entry name" value="WD40_PAC1"/>
</dbReference>
<dbReference type="PRINTS" id="PR00320">
    <property type="entry name" value="GPROTEINBRPT"/>
</dbReference>
<name>A0A9P0HNC1_NEZVI</name>
<dbReference type="Proteomes" id="UP001152798">
    <property type="component" value="Chromosome 6"/>
</dbReference>
<evidence type="ECO:0000256" key="1">
    <source>
        <dbReference type="ARBA" id="ARBA00022574"/>
    </source>
</evidence>
<feature type="repeat" description="WD" evidence="3">
    <location>
        <begin position="297"/>
        <end position="331"/>
    </location>
</feature>
<dbReference type="EMBL" id="OV725082">
    <property type="protein sequence ID" value="CAH1405269.1"/>
    <property type="molecule type" value="Genomic_DNA"/>
</dbReference>
<sequence length="434" mass="48635">MKLQKFLLRYFPPGLGLEYSQRGERKKKMINLLHLTTSTDIMNLGKSIMDNEPLVTESVKPQLLSVLAKLQKKLFDDINNQYIQHRTLDYHDMPITQVAVNKDGSKCITGSFDQTCKVCDTETGDVLLNLSHTGIIYGVSFNNPYGDRIMTASFDRTACIWDAETGKRLLTLFGHKDEVVVAKYDPIDNLVGTASMDQTAKIFDFETGEELWSIEEHRDTIISLQFSNDGNTVLTGSFDSNIFLWDKRTHKKEVAFEDHKAEISNCCLNFESTLVGSGSVDSTARVWDVRTQKCLLTLMHDDEVVSVDFDKTGRKFATACTDGLAKVFDLSLDNGKPTSILTGHTKELSKITFTPGGGFVITSSSDGTVRLWHWDTGVCAQILTHHKDEVYDFAISYDGSALVTASKDCTSQIFKRSPSYCDQYETMFKDSDSL</sequence>
<feature type="repeat" description="WD" evidence="3">
    <location>
        <begin position="214"/>
        <end position="255"/>
    </location>
</feature>
<dbReference type="InterPro" id="IPR053299">
    <property type="entry name" value="ASTRA_WD_repeat"/>
</dbReference>
<reference evidence="4" key="1">
    <citation type="submission" date="2022-01" db="EMBL/GenBank/DDBJ databases">
        <authorList>
            <person name="King R."/>
        </authorList>
    </citation>
    <scope>NUCLEOTIDE SEQUENCE</scope>
</reference>
<feature type="repeat" description="WD" evidence="3">
    <location>
        <begin position="256"/>
        <end position="297"/>
    </location>
</feature>
<feature type="repeat" description="WD" evidence="3">
    <location>
        <begin position="341"/>
        <end position="382"/>
    </location>
</feature>
<dbReference type="AlphaFoldDB" id="A0A9P0HNC1"/>
<keyword evidence="1 3" id="KW-0853">WD repeat</keyword>
<gene>
    <name evidence="4" type="ORF">NEZAVI_LOCUS13510</name>
</gene>
<evidence type="ECO:0000313" key="4">
    <source>
        <dbReference type="EMBL" id="CAH1405269.1"/>
    </source>
</evidence>
<evidence type="ECO:0000313" key="5">
    <source>
        <dbReference type="Proteomes" id="UP001152798"/>
    </source>
</evidence>
<dbReference type="PROSITE" id="PS50294">
    <property type="entry name" value="WD_REPEATS_REGION"/>
    <property type="match status" value="3"/>
</dbReference>
<keyword evidence="5" id="KW-1185">Reference proteome</keyword>
<dbReference type="InterPro" id="IPR001680">
    <property type="entry name" value="WD40_rpt"/>
</dbReference>